<reference evidence="1 2" key="1">
    <citation type="submission" date="2014-04" db="EMBL/GenBank/DDBJ databases">
        <authorList>
            <consortium name="DOE Joint Genome Institute"/>
            <person name="Kuo A."/>
            <person name="Kohler A."/>
            <person name="Costa M.D."/>
            <person name="Nagy L.G."/>
            <person name="Floudas D."/>
            <person name="Copeland A."/>
            <person name="Barry K.W."/>
            <person name="Cichocki N."/>
            <person name="Veneault-Fourrey C."/>
            <person name="LaButti K."/>
            <person name="Lindquist E.A."/>
            <person name="Lipzen A."/>
            <person name="Lundell T."/>
            <person name="Morin E."/>
            <person name="Murat C."/>
            <person name="Sun H."/>
            <person name="Tunlid A."/>
            <person name="Henrissat B."/>
            <person name="Grigoriev I.V."/>
            <person name="Hibbett D.S."/>
            <person name="Martin F."/>
            <person name="Nordberg H.P."/>
            <person name="Cantor M.N."/>
            <person name="Hua S.X."/>
        </authorList>
    </citation>
    <scope>NUCLEOTIDE SEQUENCE [LARGE SCALE GENOMIC DNA]</scope>
    <source>
        <strain evidence="1 2">441</strain>
    </source>
</reference>
<evidence type="ECO:0000313" key="2">
    <source>
        <dbReference type="Proteomes" id="UP000054018"/>
    </source>
</evidence>
<dbReference type="Proteomes" id="UP000054018">
    <property type="component" value="Unassembled WGS sequence"/>
</dbReference>
<feature type="non-terminal residue" evidence="1">
    <location>
        <position position="1"/>
    </location>
</feature>
<reference evidence="2" key="2">
    <citation type="submission" date="2015-01" db="EMBL/GenBank/DDBJ databases">
        <title>Evolutionary Origins and Diversification of the Mycorrhizal Mutualists.</title>
        <authorList>
            <consortium name="DOE Joint Genome Institute"/>
            <consortium name="Mycorrhizal Genomics Consortium"/>
            <person name="Kohler A."/>
            <person name="Kuo A."/>
            <person name="Nagy L.G."/>
            <person name="Floudas D."/>
            <person name="Copeland A."/>
            <person name="Barry K.W."/>
            <person name="Cichocki N."/>
            <person name="Veneault-Fourrey C."/>
            <person name="LaButti K."/>
            <person name="Lindquist E.A."/>
            <person name="Lipzen A."/>
            <person name="Lundell T."/>
            <person name="Morin E."/>
            <person name="Murat C."/>
            <person name="Riley R."/>
            <person name="Ohm R."/>
            <person name="Sun H."/>
            <person name="Tunlid A."/>
            <person name="Henrissat B."/>
            <person name="Grigoriev I.V."/>
            <person name="Hibbett D.S."/>
            <person name="Martin F."/>
        </authorList>
    </citation>
    <scope>NUCLEOTIDE SEQUENCE [LARGE SCALE GENOMIC DNA]</scope>
    <source>
        <strain evidence="2">441</strain>
    </source>
</reference>
<dbReference type="EMBL" id="KN833868">
    <property type="protein sequence ID" value="KIK16068.1"/>
    <property type="molecule type" value="Genomic_DNA"/>
</dbReference>
<evidence type="ECO:0008006" key="3">
    <source>
        <dbReference type="Google" id="ProtNLM"/>
    </source>
</evidence>
<accession>A0A0C9Z882</accession>
<evidence type="ECO:0000313" key="1">
    <source>
        <dbReference type="EMBL" id="KIK16068.1"/>
    </source>
</evidence>
<dbReference type="HOGENOM" id="CLU_097628_1_1_1"/>
<protein>
    <recommendedName>
        <fullName evidence="3">Peptidase A2 domain-containing protein</fullName>
    </recommendedName>
</protein>
<proteinExistence type="predicted"/>
<gene>
    <name evidence="1" type="ORF">PISMIDRAFT_49856</name>
</gene>
<dbReference type="OrthoDB" id="3262237at2759"/>
<sequence>PFVHTITLKGPGGEITRVQALFDHGAMTSAMCTTVFEAVKHRLGGWKPCNRPLWMANGTLMHTVVEWTGTVSIEGVEAQGSFLVFNSGGGWAFLFGKPLLTVLRATHSYHTDQVTI</sequence>
<organism evidence="1 2">
    <name type="scientific">Pisolithus microcarpus 441</name>
    <dbReference type="NCBI Taxonomy" id="765257"/>
    <lineage>
        <taxon>Eukaryota</taxon>
        <taxon>Fungi</taxon>
        <taxon>Dikarya</taxon>
        <taxon>Basidiomycota</taxon>
        <taxon>Agaricomycotina</taxon>
        <taxon>Agaricomycetes</taxon>
        <taxon>Agaricomycetidae</taxon>
        <taxon>Boletales</taxon>
        <taxon>Sclerodermatineae</taxon>
        <taxon>Pisolithaceae</taxon>
        <taxon>Pisolithus</taxon>
    </lineage>
</organism>
<name>A0A0C9Z882_9AGAM</name>
<keyword evidence="2" id="KW-1185">Reference proteome</keyword>
<dbReference type="AlphaFoldDB" id="A0A0C9Z882"/>
<feature type="non-terminal residue" evidence="1">
    <location>
        <position position="116"/>
    </location>
</feature>